<protein>
    <submittedName>
        <fullName evidence="1">CLUMA_CG002295, isoform A</fullName>
    </submittedName>
</protein>
<name>A0A1J1HKT2_9DIPT</name>
<reference evidence="1 2" key="1">
    <citation type="submission" date="2015-04" db="EMBL/GenBank/DDBJ databases">
        <authorList>
            <person name="Syromyatnikov M.Y."/>
            <person name="Popov V.N."/>
        </authorList>
    </citation>
    <scope>NUCLEOTIDE SEQUENCE [LARGE SCALE GENOMIC DNA]</scope>
</reference>
<gene>
    <name evidence="1" type="ORF">CLUMA_CG002295</name>
</gene>
<evidence type="ECO:0000313" key="1">
    <source>
        <dbReference type="EMBL" id="CRK88539.1"/>
    </source>
</evidence>
<evidence type="ECO:0000313" key="2">
    <source>
        <dbReference type="Proteomes" id="UP000183832"/>
    </source>
</evidence>
<dbReference type="AlphaFoldDB" id="A0A1J1HKT2"/>
<accession>A0A1J1HKT2</accession>
<keyword evidence="2" id="KW-1185">Reference proteome</keyword>
<dbReference type="Proteomes" id="UP000183832">
    <property type="component" value="Unassembled WGS sequence"/>
</dbReference>
<proteinExistence type="predicted"/>
<dbReference type="EMBL" id="CVRI01000008">
    <property type="protein sequence ID" value="CRK88539.1"/>
    <property type="molecule type" value="Genomic_DNA"/>
</dbReference>
<organism evidence="1 2">
    <name type="scientific">Clunio marinus</name>
    <dbReference type="NCBI Taxonomy" id="568069"/>
    <lineage>
        <taxon>Eukaryota</taxon>
        <taxon>Metazoa</taxon>
        <taxon>Ecdysozoa</taxon>
        <taxon>Arthropoda</taxon>
        <taxon>Hexapoda</taxon>
        <taxon>Insecta</taxon>
        <taxon>Pterygota</taxon>
        <taxon>Neoptera</taxon>
        <taxon>Endopterygota</taxon>
        <taxon>Diptera</taxon>
        <taxon>Nematocera</taxon>
        <taxon>Chironomoidea</taxon>
        <taxon>Chironomidae</taxon>
        <taxon>Clunio</taxon>
    </lineage>
</organism>
<sequence length="85" mass="9641">MECKCENGISTKTKISYNEEILISSLAPLTCQHLVTNKFQYEVAIGNWNRRIHSSRLIQLKSLELSWKTQNALTSIKANLSLTTS</sequence>